<keyword evidence="7" id="KW-0406">Ion transport</keyword>
<dbReference type="AlphaFoldDB" id="A0A5C3KK52"/>
<comment type="subcellular location">
    <subcellularLocation>
        <location evidence="1">Endomembrane system</location>
        <topology evidence="1">Multi-pass membrane protein</topology>
    </subcellularLocation>
</comment>
<keyword evidence="4 9" id="KW-0812">Transmembrane</keyword>
<comment type="similarity">
    <text evidence="2">Belongs to the V-ATPase e1/e2 subunit family.</text>
</comment>
<gene>
    <name evidence="10" type="ORF">FA15DRAFT_673248</name>
</gene>
<proteinExistence type="inferred from homology"/>
<keyword evidence="6 9" id="KW-1133">Transmembrane helix</keyword>
<dbReference type="GO" id="GO:0007035">
    <property type="term" value="P:vacuolar acidification"/>
    <property type="evidence" value="ECO:0007669"/>
    <property type="project" value="TreeGrafter"/>
</dbReference>
<evidence type="ECO:0000256" key="8">
    <source>
        <dbReference type="ARBA" id="ARBA00023136"/>
    </source>
</evidence>
<dbReference type="GO" id="GO:0012505">
    <property type="term" value="C:endomembrane system"/>
    <property type="evidence" value="ECO:0007669"/>
    <property type="project" value="UniProtKB-SubCell"/>
</dbReference>
<dbReference type="EMBL" id="ML210290">
    <property type="protein sequence ID" value="TFK20721.1"/>
    <property type="molecule type" value="Genomic_DNA"/>
</dbReference>
<dbReference type="STRING" id="230819.A0A5C3KK52"/>
<accession>A0A5C3KK52</accession>
<protein>
    <submittedName>
        <fullName evidence="10">ATPase, V0 complex, subunit E</fullName>
    </submittedName>
</protein>
<dbReference type="InterPro" id="IPR008389">
    <property type="entry name" value="ATPase_V0-cplx_e1/e2_su"/>
</dbReference>
<evidence type="ECO:0000256" key="6">
    <source>
        <dbReference type="ARBA" id="ARBA00022989"/>
    </source>
</evidence>
<evidence type="ECO:0000256" key="3">
    <source>
        <dbReference type="ARBA" id="ARBA00022448"/>
    </source>
</evidence>
<dbReference type="OrthoDB" id="1508846at2759"/>
<feature type="transmembrane region" description="Helical" evidence="9">
    <location>
        <begin position="37"/>
        <end position="55"/>
    </location>
</feature>
<dbReference type="PANTHER" id="PTHR12263">
    <property type="entry name" value="VACUOLAR ATP SYNTHASE SUBUNIT H"/>
    <property type="match status" value="1"/>
</dbReference>
<keyword evidence="8 9" id="KW-0472">Membrane</keyword>
<evidence type="ECO:0000256" key="4">
    <source>
        <dbReference type="ARBA" id="ARBA00022692"/>
    </source>
</evidence>
<name>A0A5C3KK52_COPMA</name>
<feature type="transmembrane region" description="Helical" evidence="9">
    <location>
        <begin position="6"/>
        <end position="25"/>
    </location>
</feature>
<evidence type="ECO:0000256" key="5">
    <source>
        <dbReference type="ARBA" id="ARBA00022781"/>
    </source>
</evidence>
<keyword evidence="5" id="KW-0375">Hydrogen ion transport</keyword>
<evidence type="ECO:0000256" key="2">
    <source>
        <dbReference type="ARBA" id="ARBA00008328"/>
    </source>
</evidence>
<dbReference type="GO" id="GO:0046961">
    <property type="term" value="F:proton-transporting ATPase activity, rotational mechanism"/>
    <property type="evidence" value="ECO:0007669"/>
    <property type="project" value="InterPro"/>
</dbReference>
<organism evidence="10 11">
    <name type="scientific">Coprinopsis marcescibilis</name>
    <name type="common">Agaric fungus</name>
    <name type="synonym">Psathyrella marcescibilis</name>
    <dbReference type="NCBI Taxonomy" id="230819"/>
    <lineage>
        <taxon>Eukaryota</taxon>
        <taxon>Fungi</taxon>
        <taxon>Dikarya</taxon>
        <taxon>Basidiomycota</taxon>
        <taxon>Agaricomycotina</taxon>
        <taxon>Agaricomycetes</taxon>
        <taxon>Agaricomycetidae</taxon>
        <taxon>Agaricales</taxon>
        <taxon>Agaricineae</taxon>
        <taxon>Psathyrellaceae</taxon>
        <taxon>Coprinopsis</taxon>
    </lineage>
</organism>
<evidence type="ECO:0000256" key="1">
    <source>
        <dbReference type="ARBA" id="ARBA00004127"/>
    </source>
</evidence>
<evidence type="ECO:0000313" key="10">
    <source>
        <dbReference type="EMBL" id="TFK20721.1"/>
    </source>
</evidence>
<sequence length="70" mass="7768">MASLFPVILMLIVTLGLMSASFLFTRKGPNQVVIRTSLMLTLAVCFLTWMITYMAQMNPLISPIMKAKAS</sequence>
<dbReference type="GO" id="GO:0000220">
    <property type="term" value="C:vacuolar proton-transporting V-type ATPase, V0 domain"/>
    <property type="evidence" value="ECO:0007669"/>
    <property type="project" value="TreeGrafter"/>
</dbReference>
<evidence type="ECO:0000313" key="11">
    <source>
        <dbReference type="Proteomes" id="UP000307440"/>
    </source>
</evidence>
<reference evidence="10 11" key="1">
    <citation type="journal article" date="2019" name="Nat. Ecol. Evol.">
        <title>Megaphylogeny resolves global patterns of mushroom evolution.</title>
        <authorList>
            <person name="Varga T."/>
            <person name="Krizsan K."/>
            <person name="Foldi C."/>
            <person name="Dima B."/>
            <person name="Sanchez-Garcia M."/>
            <person name="Sanchez-Ramirez S."/>
            <person name="Szollosi G.J."/>
            <person name="Szarkandi J.G."/>
            <person name="Papp V."/>
            <person name="Albert L."/>
            <person name="Andreopoulos W."/>
            <person name="Angelini C."/>
            <person name="Antonin V."/>
            <person name="Barry K.W."/>
            <person name="Bougher N.L."/>
            <person name="Buchanan P."/>
            <person name="Buyck B."/>
            <person name="Bense V."/>
            <person name="Catcheside P."/>
            <person name="Chovatia M."/>
            <person name="Cooper J."/>
            <person name="Damon W."/>
            <person name="Desjardin D."/>
            <person name="Finy P."/>
            <person name="Geml J."/>
            <person name="Haridas S."/>
            <person name="Hughes K."/>
            <person name="Justo A."/>
            <person name="Karasinski D."/>
            <person name="Kautmanova I."/>
            <person name="Kiss B."/>
            <person name="Kocsube S."/>
            <person name="Kotiranta H."/>
            <person name="LaButti K.M."/>
            <person name="Lechner B.E."/>
            <person name="Liimatainen K."/>
            <person name="Lipzen A."/>
            <person name="Lukacs Z."/>
            <person name="Mihaltcheva S."/>
            <person name="Morgado L.N."/>
            <person name="Niskanen T."/>
            <person name="Noordeloos M.E."/>
            <person name="Ohm R.A."/>
            <person name="Ortiz-Santana B."/>
            <person name="Ovrebo C."/>
            <person name="Racz N."/>
            <person name="Riley R."/>
            <person name="Savchenko A."/>
            <person name="Shiryaev A."/>
            <person name="Soop K."/>
            <person name="Spirin V."/>
            <person name="Szebenyi C."/>
            <person name="Tomsovsky M."/>
            <person name="Tulloss R.E."/>
            <person name="Uehling J."/>
            <person name="Grigoriev I.V."/>
            <person name="Vagvolgyi C."/>
            <person name="Papp T."/>
            <person name="Martin F.M."/>
            <person name="Miettinen O."/>
            <person name="Hibbett D.S."/>
            <person name="Nagy L.G."/>
        </authorList>
    </citation>
    <scope>NUCLEOTIDE SEQUENCE [LARGE SCALE GENOMIC DNA]</scope>
    <source>
        <strain evidence="10 11">CBS 121175</strain>
    </source>
</reference>
<dbReference type="Pfam" id="PF05493">
    <property type="entry name" value="ATP_synt_H"/>
    <property type="match status" value="1"/>
</dbReference>
<keyword evidence="3" id="KW-0813">Transport</keyword>
<evidence type="ECO:0000256" key="9">
    <source>
        <dbReference type="SAM" id="Phobius"/>
    </source>
</evidence>
<keyword evidence="11" id="KW-1185">Reference proteome</keyword>
<dbReference type="PANTHER" id="PTHR12263:SF0">
    <property type="entry name" value="V-TYPE PROTON ATPASE SUBUNIT"/>
    <property type="match status" value="1"/>
</dbReference>
<evidence type="ECO:0000256" key="7">
    <source>
        <dbReference type="ARBA" id="ARBA00023065"/>
    </source>
</evidence>
<dbReference type="Proteomes" id="UP000307440">
    <property type="component" value="Unassembled WGS sequence"/>
</dbReference>